<proteinExistence type="inferred from homology"/>
<dbReference type="RefSeq" id="WP_080619028.1">
    <property type="nucleotide sequence ID" value="NZ_AYSO01000016.1"/>
</dbReference>
<dbReference type="InterPro" id="IPR011009">
    <property type="entry name" value="Kinase-like_dom_sf"/>
</dbReference>
<reference evidence="3 4" key="1">
    <citation type="journal article" date="2015" name="Infect. Genet. Evol.">
        <title>Genomic sequences of six botulinum neurotoxin-producing strains representing three clostridial species illustrate the mobility and diversity of botulinum neurotoxin genes.</title>
        <authorList>
            <person name="Smith T.J."/>
            <person name="Hill K.K."/>
            <person name="Xie G."/>
            <person name="Foley B.T."/>
            <person name="Williamson C.H."/>
            <person name="Foster J.T."/>
            <person name="Johnson S.L."/>
            <person name="Chertkov O."/>
            <person name="Teshima H."/>
            <person name="Gibbons H.S."/>
            <person name="Johnsky L.A."/>
            <person name="Karavis M.A."/>
            <person name="Smith L.A."/>
        </authorList>
    </citation>
    <scope>NUCLEOTIDE SEQUENCE [LARGE SCALE GENOMIC DNA]</scope>
    <source>
        <strain evidence="3 4">CDC 2741</strain>
    </source>
</reference>
<accession>A0A0C1U512</accession>
<comment type="caution">
    <text evidence="3">The sequence shown here is derived from an EMBL/GenBank/DDBJ whole genome shotgun (WGS) entry which is preliminary data.</text>
</comment>
<evidence type="ECO:0000256" key="1">
    <source>
        <dbReference type="ARBA" id="ARBA00038240"/>
    </source>
</evidence>
<dbReference type="InterPro" id="IPR050249">
    <property type="entry name" value="Pseudomonas-type_ThrB"/>
</dbReference>
<evidence type="ECO:0000313" key="4">
    <source>
        <dbReference type="Proteomes" id="UP000031366"/>
    </source>
</evidence>
<protein>
    <submittedName>
        <fullName evidence="3">Phosphotransferase enzyme family protein</fullName>
    </submittedName>
</protein>
<dbReference type="SUPFAM" id="SSF56112">
    <property type="entry name" value="Protein kinase-like (PK-like)"/>
    <property type="match status" value="1"/>
</dbReference>
<sequence>MIAINSIINKDKLKDIIANSYDISEPFDCRFIRRSFNDHYLIQTKNGKYILRVHLNNKYYINHINDFNFELELLSFLASKNIPVSYPIRNKDEVFLTKFLYNNETRFITLFSFAEGFQINTTLENNLAISFGENIADLHRVSNDFKSEHNRYKIDLNYLINEPLEILQQYCNKHNLGNLNFFMPYAKYLYSQLQQLPINSDAYGIIHGDLNPSNIHLDNNDNITIFDFDHCGYGWRIHDLAVIKLCYNKNTYEAILYGYTSKNNLSKTEKELIELYAKTLTIRKYKDILCMLKISNNDISNNFNEREFISTSIDTLHNLMEK</sequence>
<dbReference type="Pfam" id="PF01636">
    <property type="entry name" value="APH"/>
    <property type="match status" value="1"/>
</dbReference>
<dbReference type="InterPro" id="IPR002575">
    <property type="entry name" value="Aminoglycoside_PTrfase"/>
</dbReference>
<comment type="similarity">
    <text evidence="1">Belongs to the pseudomonas-type ThrB family.</text>
</comment>
<evidence type="ECO:0000259" key="2">
    <source>
        <dbReference type="Pfam" id="PF01636"/>
    </source>
</evidence>
<dbReference type="GO" id="GO:0009088">
    <property type="term" value="P:threonine biosynthetic process"/>
    <property type="evidence" value="ECO:0007669"/>
    <property type="project" value="TreeGrafter"/>
</dbReference>
<dbReference type="PANTHER" id="PTHR21064">
    <property type="entry name" value="AMINOGLYCOSIDE PHOSPHOTRANSFERASE DOMAIN-CONTAINING PROTEIN-RELATED"/>
    <property type="match status" value="1"/>
</dbReference>
<dbReference type="OrthoDB" id="9800774at2"/>
<keyword evidence="3" id="KW-0808">Transferase</keyword>
<keyword evidence="4" id="KW-1185">Reference proteome</keyword>
<name>A0A0C1U512_9CLOT</name>
<dbReference type="Gene3D" id="3.30.200.20">
    <property type="entry name" value="Phosphorylase Kinase, domain 1"/>
    <property type="match status" value="1"/>
</dbReference>
<dbReference type="EMBL" id="AYSO01000016">
    <property type="protein sequence ID" value="KIE46783.1"/>
    <property type="molecule type" value="Genomic_DNA"/>
</dbReference>
<gene>
    <name evidence="3" type="ORF">U732_3471</name>
</gene>
<feature type="domain" description="Aminoglycoside phosphotransferase" evidence="2">
    <location>
        <begin position="37"/>
        <end position="243"/>
    </location>
</feature>
<dbReference type="Proteomes" id="UP000031366">
    <property type="component" value="Unassembled WGS sequence"/>
</dbReference>
<dbReference type="Gene3D" id="3.90.1200.10">
    <property type="match status" value="1"/>
</dbReference>
<dbReference type="AlphaFoldDB" id="A0A0C1U512"/>
<dbReference type="PANTHER" id="PTHR21064:SF6">
    <property type="entry name" value="AMINOGLYCOSIDE PHOSPHOTRANSFERASE DOMAIN-CONTAINING PROTEIN"/>
    <property type="match status" value="1"/>
</dbReference>
<organism evidence="3 4">
    <name type="scientific">Clostridium argentinense CDC 2741</name>
    <dbReference type="NCBI Taxonomy" id="1418104"/>
    <lineage>
        <taxon>Bacteria</taxon>
        <taxon>Bacillati</taxon>
        <taxon>Bacillota</taxon>
        <taxon>Clostridia</taxon>
        <taxon>Eubacteriales</taxon>
        <taxon>Clostridiaceae</taxon>
        <taxon>Clostridium</taxon>
    </lineage>
</organism>
<evidence type="ECO:0000313" key="3">
    <source>
        <dbReference type="EMBL" id="KIE46783.1"/>
    </source>
</evidence>
<dbReference type="GO" id="GO:0004413">
    <property type="term" value="F:homoserine kinase activity"/>
    <property type="evidence" value="ECO:0007669"/>
    <property type="project" value="TreeGrafter"/>
</dbReference>